<dbReference type="InterPro" id="IPR011050">
    <property type="entry name" value="Pectin_lyase_fold/virulence"/>
</dbReference>
<dbReference type="EMBL" id="JAPDDT010000003">
    <property type="protein sequence ID" value="MCW1922616.1"/>
    <property type="molecule type" value="Genomic_DNA"/>
</dbReference>
<comment type="caution">
    <text evidence="2">The sequence shown here is derived from an EMBL/GenBank/DDBJ whole genome shotgun (WGS) entry which is preliminary data.</text>
</comment>
<protein>
    <recommendedName>
        <fullName evidence="4">Autotransporter-associated beta strand repeat protein</fullName>
    </recommendedName>
</protein>
<evidence type="ECO:0000256" key="1">
    <source>
        <dbReference type="SAM" id="SignalP"/>
    </source>
</evidence>
<feature type="signal peptide" evidence="1">
    <location>
        <begin position="1"/>
        <end position="39"/>
    </location>
</feature>
<evidence type="ECO:0000313" key="3">
    <source>
        <dbReference type="Proteomes" id="UP001320876"/>
    </source>
</evidence>
<name>A0ABT3GG79_9BACT</name>
<keyword evidence="3" id="KW-1185">Reference proteome</keyword>
<proteinExistence type="predicted"/>
<evidence type="ECO:0000313" key="2">
    <source>
        <dbReference type="EMBL" id="MCW1922616.1"/>
    </source>
</evidence>
<dbReference type="Proteomes" id="UP001320876">
    <property type="component" value="Unassembled WGS sequence"/>
</dbReference>
<accession>A0ABT3GG79</accession>
<feature type="chain" id="PRO_5047451300" description="Autotransporter-associated beta strand repeat protein" evidence="1">
    <location>
        <begin position="40"/>
        <end position="678"/>
    </location>
</feature>
<reference evidence="2 3" key="1">
    <citation type="submission" date="2022-10" db="EMBL/GenBank/DDBJ databases">
        <title>Luteolibacter arcticus strain CCTCC AB 2014275, whole genome shotgun sequencing project.</title>
        <authorList>
            <person name="Zhao G."/>
            <person name="Shen L."/>
        </authorList>
    </citation>
    <scope>NUCLEOTIDE SEQUENCE [LARGE SCALE GENOMIC DNA]</scope>
    <source>
        <strain evidence="2 3">CCTCC AB 2014275</strain>
    </source>
</reference>
<dbReference type="SUPFAM" id="SSF51126">
    <property type="entry name" value="Pectin lyase-like"/>
    <property type="match status" value="1"/>
</dbReference>
<dbReference type="RefSeq" id="WP_264486725.1">
    <property type="nucleotide sequence ID" value="NZ_JAPDDT010000003.1"/>
</dbReference>
<keyword evidence="1" id="KW-0732">Signal</keyword>
<sequence length="678" mass="68462">MKNRLPSIPVQTRFTSTPVTRRPIQALATAILLATPLHAASISWSGGEGDYNDTANWTGGVLPGGGDTAIVSNGGTVWLTDGRTVGSLSVPEGSFGVTPGQSLTNSGAFTIGQQSGGLGKFDLDNGQLVASGAMTVGTAGGSGLFTFYNGFINRSGAGATIIGEGNGSNGEFVQFSGFIMCMTSWQIGSGTGATGIYDFTGQSAANAHDWFIVGGEGASGTFKISGNGSFSKLPTMPGTHVAIGRGNGSTGAIEQTGGYFVNRERDTYLGESGTATATWTLSGSNSIATLATLVMGHADSASATFVHNGGTLSASRIVKGDSTGTAAMIFNGGTLTARSNDADFISGLDSVTIEDGGVIIDTTPELNSGFTQLDIGFAVDLLDGGGGLTKRGVGSLTYEGTGFYTGTTVVEGGTLYIDGELTDSDVTVAAGGTLAGAGTIGGSVTAQGTIAPGHGVGTLTVEEDVSVSGTLAIELTAADGDLLAVTGDLNVEGATLLIELPDGPPLTEPYIIASYGTRSGGDFAGIEGGDGYTIDYAYEGNKIAVTPGVSPYATWASAFDWENEGDELAEADPDSDGFANALEFFLDGDPLVAGPPPGEPSGSVSGDRFLFVFERNAGASSVEPVIEYGTSLDLPLVAADGEDGVTITTEESPGGQVWTVSFPMPPGGKLFARLKVEL</sequence>
<gene>
    <name evidence="2" type="ORF">OKA05_08625</name>
</gene>
<evidence type="ECO:0008006" key="4">
    <source>
        <dbReference type="Google" id="ProtNLM"/>
    </source>
</evidence>
<organism evidence="2 3">
    <name type="scientific">Luteolibacter arcticus</name>
    <dbReference type="NCBI Taxonomy" id="1581411"/>
    <lineage>
        <taxon>Bacteria</taxon>
        <taxon>Pseudomonadati</taxon>
        <taxon>Verrucomicrobiota</taxon>
        <taxon>Verrucomicrobiia</taxon>
        <taxon>Verrucomicrobiales</taxon>
        <taxon>Verrucomicrobiaceae</taxon>
        <taxon>Luteolibacter</taxon>
    </lineage>
</organism>